<name>A0A2Z6RZI6_9GLOM</name>
<evidence type="ECO:0000313" key="3">
    <source>
        <dbReference type="Proteomes" id="UP000247702"/>
    </source>
</evidence>
<organism evidence="1 3">
    <name type="scientific">Rhizophagus clarus</name>
    <dbReference type="NCBI Taxonomy" id="94130"/>
    <lineage>
        <taxon>Eukaryota</taxon>
        <taxon>Fungi</taxon>
        <taxon>Fungi incertae sedis</taxon>
        <taxon>Mucoromycota</taxon>
        <taxon>Glomeromycotina</taxon>
        <taxon>Glomeromycetes</taxon>
        <taxon>Glomerales</taxon>
        <taxon>Glomeraceae</taxon>
        <taxon>Rhizophagus</taxon>
    </lineage>
</organism>
<accession>A0A2Z6RZI6</accession>
<evidence type="ECO:0000313" key="1">
    <source>
        <dbReference type="EMBL" id="GBC08508.1"/>
    </source>
</evidence>
<dbReference type="Proteomes" id="UP000615446">
    <property type="component" value="Unassembled WGS sequence"/>
</dbReference>
<sequence length="96" mass="10729">MPTSIQDIQAAQNEREFMDFFISGFEGALIQYSGCSTLAKNASKKEYSRTVVLSVIYYCNSSPQRIVKLLPKHSAPIESQIPDQAIKKIFLNIGDV</sequence>
<reference evidence="1 3" key="1">
    <citation type="submission" date="2017-11" db="EMBL/GenBank/DDBJ databases">
        <title>The genome of Rhizophagus clarus HR1 reveals common genetic basis of auxotrophy among arbuscular mycorrhizal fungi.</title>
        <authorList>
            <person name="Kobayashi Y."/>
        </authorList>
    </citation>
    <scope>NUCLEOTIDE SEQUENCE [LARGE SCALE GENOMIC DNA]</scope>
    <source>
        <strain evidence="1 3">HR1</strain>
    </source>
</reference>
<comment type="caution">
    <text evidence="1">The sequence shown here is derived from an EMBL/GenBank/DDBJ whole genome shotgun (WGS) entry which is preliminary data.</text>
</comment>
<gene>
    <name evidence="2" type="ORF">RCL2_001419700</name>
    <name evidence="1" type="ORF">RclHR1_08180002</name>
</gene>
<evidence type="ECO:0000313" key="2">
    <source>
        <dbReference type="EMBL" id="GES87187.1"/>
    </source>
</evidence>
<dbReference type="EMBL" id="BEXD01004224">
    <property type="protein sequence ID" value="GBC08508.1"/>
    <property type="molecule type" value="Genomic_DNA"/>
</dbReference>
<dbReference type="AlphaFoldDB" id="A0A2Z6RZI6"/>
<reference evidence="2" key="2">
    <citation type="submission" date="2019-10" db="EMBL/GenBank/DDBJ databases">
        <title>Conservation and host-specific expression of non-tandemly repeated heterogenous ribosome RNA gene in arbuscular mycorrhizal fungi.</title>
        <authorList>
            <person name="Maeda T."/>
            <person name="Kobayashi Y."/>
            <person name="Nakagawa T."/>
            <person name="Ezawa T."/>
            <person name="Yamaguchi K."/>
            <person name="Bino T."/>
            <person name="Nishimoto Y."/>
            <person name="Shigenobu S."/>
            <person name="Kawaguchi M."/>
        </authorList>
    </citation>
    <scope>NUCLEOTIDE SEQUENCE</scope>
    <source>
        <strain evidence="2">HR1</strain>
    </source>
</reference>
<keyword evidence="3" id="KW-1185">Reference proteome</keyword>
<dbReference type="Proteomes" id="UP000247702">
    <property type="component" value="Unassembled WGS sequence"/>
</dbReference>
<protein>
    <submittedName>
        <fullName evidence="1">Uncharacterized protein</fullName>
    </submittedName>
</protein>
<proteinExistence type="predicted"/>
<dbReference type="EMBL" id="BLAL01000165">
    <property type="protein sequence ID" value="GES87187.1"/>
    <property type="molecule type" value="Genomic_DNA"/>
</dbReference>